<reference evidence="1" key="2">
    <citation type="journal article" date="2015" name="Data Brief">
        <title>Shoot transcriptome of the giant reed, Arundo donax.</title>
        <authorList>
            <person name="Barrero R.A."/>
            <person name="Guerrero F.D."/>
            <person name="Moolhuijzen P."/>
            <person name="Goolsby J.A."/>
            <person name="Tidwell J."/>
            <person name="Bellgard S.E."/>
            <person name="Bellgard M.I."/>
        </authorList>
    </citation>
    <scope>NUCLEOTIDE SEQUENCE</scope>
    <source>
        <tissue evidence="1">Shoot tissue taken approximately 20 cm above the soil surface</tissue>
    </source>
</reference>
<accession>A0A0A9GU88</accession>
<proteinExistence type="predicted"/>
<evidence type="ECO:0000313" key="1">
    <source>
        <dbReference type="EMBL" id="JAE28102.1"/>
    </source>
</evidence>
<protein>
    <submittedName>
        <fullName evidence="1">Uncharacterized protein</fullName>
    </submittedName>
</protein>
<organism evidence="1">
    <name type="scientific">Arundo donax</name>
    <name type="common">Giant reed</name>
    <name type="synonym">Donax arundinaceus</name>
    <dbReference type="NCBI Taxonomy" id="35708"/>
    <lineage>
        <taxon>Eukaryota</taxon>
        <taxon>Viridiplantae</taxon>
        <taxon>Streptophyta</taxon>
        <taxon>Embryophyta</taxon>
        <taxon>Tracheophyta</taxon>
        <taxon>Spermatophyta</taxon>
        <taxon>Magnoliopsida</taxon>
        <taxon>Liliopsida</taxon>
        <taxon>Poales</taxon>
        <taxon>Poaceae</taxon>
        <taxon>PACMAD clade</taxon>
        <taxon>Arundinoideae</taxon>
        <taxon>Arundineae</taxon>
        <taxon>Arundo</taxon>
    </lineage>
</organism>
<reference evidence="1" key="1">
    <citation type="submission" date="2014-09" db="EMBL/GenBank/DDBJ databases">
        <authorList>
            <person name="Magalhaes I.L.F."/>
            <person name="Oliveira U."/>
            <person name="Santos F.R."/>
            <person name="Vidigal T.H.D.A."/>
            <person name="Brescovit A.D."/>
            <person name="Santos A.J."/>
        </authorList>
    </citation>
    <scope>NUCLEOTIDE SEQUENCE</scope>
    <source>
        <tissue evidence="1">Shoot tissue taken approximately 20 cm above the soil surface</tissue>
    </source>
</reference>
<sequence length="25" mass="2851">MVQRGLINGRLIAGKWSSQNMMSWS</sequence>
<dbReference type="AlphaFoldDB" id="A0A0A9GU88"/>
<name>A0A0A9GU88_ARUDO</name>
<dbReference type="EMBL" id="GBRH01169794">
    <property type="protein sequence ID" value="JAE28102.1"/>
    <property type="molecule type" value="Transcribed_RNA"/>
</dbReference>